<evidence type="ECO:0000259" key="1">
    <source>
        <dbReference type="Pfam" id="PF15616"/>
    </source>
</evidence>
<evidence type="ECO:0000313" key="2">
    <source>
        <dbReference type="EMBL" id="MBB4697929.1"/>
    </source>
</evidence>
<sequence>MSRPNVVAMISRCSTARQPFGIRLEETGRRNWMVTWAFPVKESTAGKEGYDRSSIDGSFSTTDDYPGCTSCGATSLVLCNNCSKLGCWRGDQRVYTCPWCGSSGVVEGEITSLQAGRDV</sequence>
<evidence type="ECO:0000313" key="3">
    <source>
        <dbReference type="Proteomes" id="UP000542742"/>
    </source>
</evidence>
<gene>
    <name evidence="2" type="ORF">BKA14_008077</name>
</gene>
<accession>A0A7W7G6U5</accession>
<name>A0A7W7G6U5_9ACTN</name>
<dbReference type="EMBL" id="JACHMF010000001">
    <property type="protein sequence ID" value="MBB4697929.1"/>
    <property type="molecule type" value="Genomic_DNA"/>
</dbReference>
<proteinExistence type="predicted"/>
<organism evidence="2 3">
    <name type="scientific">Paractinoplanes abujensis</name>
    <dbReference type="NCBI Taxonomy" id="882441"/>
    <lineage>
        <taxon>Bacteria</taxon>
        <taxon>Bacillati</taxon>
        <taxon>Actinomycetota</taxon>
        <taxon>Actinomycetes</taxon>
        <taxon>Micromonosporales</taxon>
        <taxon>Micromonosporaceae</taxon>
        <taxon>Paractinoplanes</taxon>
    </lineage>
</organism>
<reference evidence="2 3" key="1">
    <citation type="submission" date="2020-08" db="EMBL/GenBank/DDBJ databases">
        <title>Sequencing the genomes of 1000 actinobacteria strains.</title>
        <authorList>
            <person name="Klenk H.-P."/>
        </authorList>
    </citation>
    <scope>NUCLEOTIDE SEQUENCE [LARGE SCALE GENOMIC DNA]</scope>
    <source>
        <strain evidence="2 3">DSM 45518</strain>
    </source>
</reference>
<dbReference type="Proteomes" id="UP000542742">
    <property type="component" value="Unassembled WGS sequence"/>
</dbReference>
<dbReference type="Pfam" id="PF15616">
    <property type="entry name" value="TerY_C"/>
    <property type="match status" value="1"/>
</dbReference>
<dbReference type="AlphaFoldDB" id="A0A7W7G6U5"/>
<comment type="caution">
    <text evidence="2">The sequence shown here is derived from an EMBL/GenBank/DDBJ whole genome shotgun (WGS) entry which is preliminary data.</text>
</comment>
<dbReference type="InterPro" id="IPR028274">
    <property type="entry name" value="TerY-C"/>
</dbReference>
<protein>
    <submittedName>
        <fullName evidence="2">Putative RNA-binding Zn-ribbon protein involved in translation (DUF1610 family)</fullName>
    </submittedName>
</protein>
<dbReference type="RefSeq" id="WP_184955994.1">
    <property type="nucleotide sequence ID" value="NZ_BOMC01000025.1"/>
</dbReference>
<keyword evidence="3" id="KW-1185">Reference proteome</keyword>
<feature type="domain" description="TerY-C metal binding" evidence="1">
    <location>
        <begin position="5"/>
        <end position="107"/>
    </location>
</feature>